<name>A0A0G4EX54_VITBC</name>
<dbReference type="VEuPathDB" id="CryptoDB:Vbra_8413"/>
<proteinExistence type="predicted"/>
<dbReference type="AlphaFoldDB" id="A0A0G4EX54"/>
<dbReference type="Proteomes" id="UP000041254">
    <property type="component" value="Unassembled WGS sequence"/>
</dbReference>
<evidence type="ECO:0000313" key="3">
    <source>
        <dbReference type="Proteomes" id="UP000041254"/>
    </source>
</evidence>
<feature type="chain" id="PRO_5005188297" evidence="1">
    <location>
        <begin position="23"/>
        <end position="238"/>
    </location>
</feature>
<gene>
    <name evidence="2" type="ORF">Vbra_8413</name>
</gene>
<accession>A0A0G4EX54</accession>
<protein>
    <submittedName>
        <fullName evidence="2">Uncharacterized protein</fullName>
    </submittedName>
</protein>
<reference evidence="2 3" key="1">
    <citation type="submission" date="2014-11" db="EMBL/GenBank/DDBJ databases">
        <authorList>
            <person name="Zhu J."/>
            <person name="Qi W."/>
            <person name="Song R."/>
        </authorList>
    </citation>
    <scope>NUCLEOTIDE SEQUENCE [LARGE SCALE GENOMIC DNA]</scope>
</reference>
<dbReference type="InParanoid" id="A0A0G4EX54"/>
<evidence type="ECO:0000256" key="1">
    <source>
        <dbReference type="SAM" id="SignalP"/>
    </source>
</evidence>
<keyword evidence="3" id="KW-1185">Reference proteome</keyword>
<dbReference type="PhylomeDB" id="A0A0G4EX54"/>
<organism evidence="2 3">
    <name type="scientific">Vitrella brassicaformis (strain CCMP3155)</name>
    <dbReference type="NCBI Taxonomy" id="1169540"/>
    <lineage>
        <taxon>Eukaryota</taxon>
        <taxon>Sar</taxon>
        <taxon>Alveolata</taxon>
        <taxon>Colpodellida</taxon>
        <taxon>Vitrellaceae</taxon>
        <taxon>Vitrella</taxon>
    </lineage>
</organism>
<sequence>MTRAWLALSSFVALRSLPLASSGGSRCIDRDDLPVSDISQLFKRSKKELDAIFTRGCIEQGQFPMGVTKGELVWATGVLPPVAQLLYGEAFELVWEGSFLQKTVCDGRDFFFYFSLLNPLVDGAKLGVGQVVAMPAKAGVGRLADPKVRLDDQLSYVYDFGISKTEDCLDQVSPFGRQRYPFDNVFPINLVREEGRIVGVDDTGRTIELQRDFFEVLDGMLVPFQYEAMLAGPGAITR</sequence>
<evidence type="ECO:0000313" key="2">
    <source>
        <dbReference type="EMBL" id="CEM03582.1"/>
    </source>
</evidence>
<dbReference type="EMBL" id="CDMY01000345">
    <property type="protein sequence ID" value="CEM03582.1"/>
    <property type="molecule type" value="Genomic_DNA"/>
</dbReference>
<keyword evidence="1" id="KW-0732">Signal</keyword>
<feature type="signal peptide" evidence="1">
    <location>
        <begin position="1"/>
        <end position="22"/>
    </location>
</feature>